<feature type="non-terminal residue" evidence="19">
    <location>
        <position position="435"/>
    </location>
</feature>
<dbReference type="GO" id="GO:0009968">
    <property type="term" value="P:negative regulation of signal transduction"/>
    <property type="evidence" value="ECO:0007669"/>
    <property type="project" value="UniProtKB-KW"/>
</dbReference>
<evidence type="ECO:0000256" key="15">
    <source>
        <dbReference type="ARBA" id="ARBA00070642"/>
    </source>
</evidence>
<evidence type="ECO:0000256" key="6">
    <source>
        <dbReference type="ARBA" id="ARBA00022490"/>
    </source>
</evidence>
<dbReference type="InterPro" id="IPR035865">
    <property type="entry name" value="SOCS6_SH2"/>
</dbReference>
<dbReference type="Proteomes" id="UP000054359">
    <property type="component" value="Unassembled WGS sequence"/>
</dbReference>
<keyword evidence="9" id="KW-0833">Ubl conjugation pathway</keyword>
<keyword evidence="7" id="KW-0341">Growth regulation</keyword>
<keyword evidence="12" id="KW-0539">Nucleus</keyword>
<sequence>MMKRVGLSRFSPLEVSRKVQQCLRLEGVNANGVSTPEGGNCAEVKVINESKGETLNDSNLTRKCCDETRNKSNIINTIKRKWKKSKRNKRCDARNRSDSVTNICQCRSENCDLHTCCSFNYRTRKQKAGDKSNVWPMPSLILRCQNHQDPKNKTDDVAELITSATDDNDICTCFGSSSRKSNYAEDGASCSKIMPRTSCSLSDISCDANPVASSLALKVESEGDVSRFSQIDVDSVNNANTYASTICPDNVKTNELDPIAYNVSALPRVGNLTQELYKLSKYGWYWGPINRSEAESKLVDQPDGAFLVRDSSDDRYILSLSFRSYGKTLHTRIEHSSGLFSFYSQPEPEGHASIVELIQQSMCYSQSGVFCYSRSRSPGSPSFPVRLTKPISRFTQVRSLQYLCRFVIRQYTRYDHIQKLPLPARIKGYLEEGHY</sequence>
<evidence type="ECO:0000256" key="4">
    <source>
        <dbReference type="ARBA" id="ARBA00004906"/>
    </source>
</evidence>
<dbReference type="AlphaFoldDB" id="A0A087UVB6"/>
<evidence type="ECO:0000256" key="16">
    <source>
        <dbReference type="PROSITE-ProRule" id="PRU00191"/>
    </source>
</evidence>
<dbReference type="GO" id="GO:0005634">
    <property type="term" value="C:nucleus"/>
    <property type="evidence" value="ECO:0007669"/>
    <property type="project" value="UniProtKB-SubCell"/>
</dbReference>
<dbReference type="InterPro" id="IPR000980">
    <property type="entry name" value="SH2"/>
</dbReference>
<dbReference type="STRING" id="407821.A0A087UVB6"/>
<dbReference type="SMART" id="SM00969">
    <property type="entry name" value="SOCS_box"/>
    <property type="match status" value="1"/>
</dbReference>
<dbReference type="GO" id="GO:0005737">
    <property type="term" value="C:cytoplasm"/>
    <property type="evidence" value="ECO:0007669"/>
    <property type="project" value="UniProtKB-SubCell"/>
</dbReference>
<dbReference type="GO" id="GO:0040008">
    <property type="term" value="P:regulation of growth"/>
    <property type="evidence" value="ECO:0007669"/>
    <property type="project" value="InterPro"/>
</dbReference>
<dbReference type="InterPro" id="IPR036860">
    <property type="entry name" value="SH2_dom_sf"/>
</dbReference>
<accession>A0A087UVB6</accession>
<feature type="domain" description="SH2" evidence="17">
    <location>
        <begin position="284"/>
        <end position="391"/>
    </location>
</feature>
<evidence type="ECO:0000256" key="11">
    <source>
        <dbReference type="ARBA" id="ARBA00023136"/>
    </source>
</evidence>
<comment type="subunit">
    <text evidence="14">Substrate-recognition component of the ECS(SOCS7) complex, composed of SOCS7, CUL5, ELOB, ELOC and RNF7/RBX2. Interacts, via the third proline-rich region, with the second SH3 domain of the adapter protein NCK1. Also interacts with GRB2, INSR, PLCG1, SORBS3/vinexin, and phosphorylated STAT3 and STAT5. Interacts with SEPT6. Interacts with phosphorylated IRS4 and PIK3R1.</text>
</comment>
<evidence type="ECO:0000259" key="18">
    <source>
        <dbReference type="PROSITE" id="PS50225"/>
    </source>
</evidence>
<dbReference type="SMART" id="SM00253">
    <property type="entry name" value="SOCS"/>
    <property type="match status" value="1"/>
</dbReference>
<comment type="pathway">
    <text evidence="4">Protein modification; protein ubiquitination.</text>
</comment>
<evidence type="ECO:0000256" key="8">
    <source>
        <dbReference type="ARBA" id="ARBA00022700"/>
    </source>
</evidence>
<organism evidence="19 20">
    <name type="scientific">Stegodyphus mimosarum</name>
    <name type="common">African social velvet spider</name>
    <dbReference type="NCBI Taxonomy" id="407821"/>
    <lineage>
        <taxon>Eukaryota</taxon>
        <taxon>Metazoa</taxon>
        <taxon>Ecdysozoa</taxon>
        <taxon>Arthropoda</taxon>
        <taxon>Chelicerata</taxon>
        <taxon>Arachnida</taxon>
        <taxon>Araneae</taxon>
        <taxon>Araneomorphae</taxon>
        <taxon>Entelegynae</taxon>
        <taxon>Eresoidea</taxon>
        <taxon>Eresidae</taxon>
        <taxon>Stegodyphus</taxon>
    </lineage>
</organism>
<evidence type="ECO:0000259" key="17">
    <source>
        <dbReference type="PROSITE" id="PS50001"/>
    </source>
</evidence>
<keyword evidence="20" id="KW-1185">Reference proteome</keyword>
<protein>
    <recommendedName>
        <fullName evidence="15">Suppressor of cytokine signaling 7</fullName>
    </recommendedName>
</protein>
<dbReference type="PANTHER" id="PTHR10155:SF32">
    <property type="entry name" value="LP02169P"/>
    <property type="match status" value="1"/>
</dbReference>
<dbReference type="CDD" id="cd10387">
    <property type="entry name" value="SH2_SOCS6"/>
    <property type="match status" value="1"/>
</dbReference>
<feature type="domain" description="SOCS box" evidence="18">
    <location>
        <begin position="386"/>
        <end position="435"/>
    </location>
</feature>
<dbReference type="PROSITE" id="PS50001">
    <property type="entry name" value="SH2"/>
    <property type="match status" value="1"/>
</dbReference>
<dbReference type="SUPFAM" id="SSF158235">
    <property type="entry name" value="SOCS box-like"/>
    <property type="match status" value="1"/>
</dbReference>
<dbReference type="Gene3D" id="1.10.750.20">
    <property type="entry name" value="SOCS box"/>
    <property type="match status" value="1"/>
</dbReference>
<reference evidence="19 20" key="1">
    <citation type="submission" date="2013-11" db="EMBL/GenBank/DDBJ databases">
        <title>Genome sequencing of Stegodyphus mimosarum.</title>
        <authorList>
            <person name="Bechsgaard J."/>
        </authorList>
    </citation>
    <scope>NUCLEOTIDE SEQUENCE [LARGE SCALE GENOMIC DNA]</scope>
</reference>
<dbReference type="InterPro" id="IPR036036">
    <property type="entry name" value="SOCS_box-like_dom_sf"/>
</dbReference>
<dbReference type="GO" id="GO:0046854">
    <property type="term" value="P:phosphatidylinositol phosphate biosynthetic process"/>
    <property type="evidence" value="ECO:0007669"/>
    <property type="project" value="TreeGrafter"/>
</dbReference>
<evidence type="ECO:0000313" key="20">
    <source>
        <dbReference type="Proteomes" id="UP000054359"/>
    </source>
</evidence>
<keyword evidence="10 16" id="KW-0727">SH2 domain</keyword>
<dbReference type="Gene3D" id="3.30.505.10">
    <property type="entry name" value="SH2 domain"/>
    <property type="match status" value="1"/>
</dbReference>
<evidence type="ECO:0000313" key="19">
    <source>
        <dbReference type="EMBL" id="KFM81305.1"/>
    </source>
</evidence>
<evidence type="ECO:0000256" key="2">
    <source>
        <dbReference type="ARBA" id="ARBA00004413"/>
    </source>
</evidence>
<dbReference type="PROSITE" id="PS50225">
    <property type="entry name" value="SOCS"/>
    <property type="match status" value="1"/>
</dbReference>
<dbReference type="PANTHER" id="PTHR10155">
    <property type="entry name" value="PHOSPHATIDYLINOSITOL 3-KINASE REGULATORY SUBUNIT"/>
    <property type="match status" value="1"/>
</dbReference>
<dbReference type="OrthoDB" id="6270897at2759"/>
<dbReference type="GO" id="GO:0005886">
    <property type="term" value="C:plasma membrane"/>
    <property type="evidence" value="ECO:0007669"/>
    <property type="project" value="UniProtKB-SubCell"/>
</dbReference>
<dbReference type="Pfam" id="PF00017">
    <property type="entry name" value="SH2"/>
    <property type="match status" value="1"/>
</dbReference>
<evidence type="ECO:0000256" key="3">
    <source>
        <dbReference type="ARBA" id="ARBA00004496"/>
    </source>
</evidence>
<keyword evidence="6" id="KW-0963">Cytoplasm</keyword>
<dbReference type="SMART" id="SM00252">
    <property type="entry name" value="SH2"/>
    <property type="match status" value="1"/>
</dbReference>
<dbReference type="OMA" id="WGPINRS"/>
<evidence type="ECO:0000256" key="1">
    <source>
        <dbReference type="ARBA" id="ARBA00004123"/>
    </source>
</evidence>
<dbReference type="GO" id="GO:0046935">
    <property type="term" value="F:1-phosphatidylinositol-3-kinase regulator activity"/>
    <property type="evidence" value="ECO:0007669"/>
    <property type="project" value="TreeGrafter"/>
</dbReference>
<dbReference type="InterPro" id="IPR037345">
    <property type="entry name" value="SOCS6_SOCS"/>
</dbReference>
<evidence type="ECO:0000256" key="14">
    <source>
        <dbReference type="ARBA" id="ARBA00062788"/>
    </source>
</evidence>
<dbReference type="GO" id="GO:0035556">
    <property type="term" value="P:intracellular signal transduction"/>
    <property type="evidence" value="ECO:0007669"/>
    <property type="project" value="InterPro"/>
</dbReference>
<dbReference type="CDD" id="cd03740">
    <property type="entry name" value="SOCS_SOCS6"/>
    <property type="match status" value="1"/>
</dbReference>
<dbReference type="InterPro" id="IPR001496">
    <property type="entry name" value="SOCS_box"/>
</dbReference>
<gene>
    <name evidence="19" type="ORF">X975_05267</name>
</gene>
<dbReference type="GO" id="GO:0016567">
    <property type="term" value="P:protein ubiquitination"/>
    <property type="evidence" value="ECO:0007669"/>
    <property type="project" value="InterPro"/>
</dbReference>
<keyword evidence="11" id="KW-0472">Membrane</keyword>
<dbReference type="GO" id="GO:0005942">
    <property type="term" value="C:phosphatidylinositol 3-kinase complex"/>
    <property type="evidence" value="ECO:0007669"/>
    <property type="project" value="TreeGrafter"/>
</dbReference>
<keyword evidence="5" id="KW-1003">Cell membrane</keyword>
<comment type="function">
    <text evidence="13">Substrate-recognition component of a cullin-5-RING E3 ubiquitin-protein ligase complex (ECS complex, also named CRL5 complex), which mediates the ubiquitination and subsequent proteasomal degradation of target proteins, such as DAB1 and IRS1. Specifically recognizes and binds phosphorylated proteins via its SH2 domain, promoting their ubiquitination. The ECS(SOCS7) complex acts as a key regulator of reelin signaling by mediating ubiquitination and degradation of phosphorylated DAB1 in the cortical plate of the developing cerebral cortex, thereby regulating neuron positioning during cortex development. Functions in insulin signaling and glucose homeostasis through IRS1 ubiquitination and subsequent proteasomal degradation. Also inhibits prolactin, growth hormone and leptin signaling by preventing STAT3 and STAT5 activation, sequestering them in the cytoplasm and reducing their binding to DNA.</text>
</comment>
<evidence type="ECO:0000256" key="10">
    <source>
        <dbReference type="ARBA" id="ARBA00022999"/>
    </source>
</evidence>
<dbReference type="EMBL" id="KK121828">
    <property type="protein sequence ID" value="KFM81305.1"/>
    <property type="molecule type" value="Genomic_DNA"/>
</dbReference>
<dbReference type="FunFam" id="3.30.505.10:FF:000029">
    <property type="entry name" value="Suppressor of cytokine signaling 7"/>
    <property type="match status" value="1"/>
</dbReference>
<evidence type="ECO:0000256" key="9">
    <source>
        <dbReference type="ARBA" id="ARBA00022786"/>
    </source>
</evidence>
<dbReference type="Pfam" id="PF07525">
    <property type="entry name" value="SOCS_box"/>
    <property type="match status" value="1"/>
</dbReference>
<evidence type="ECO:0000256" key="7">
    <source>
        <dbReference type="ARBA" id="ARBA00022604"/>
    </source>
</evidence>
<dbReference type="FunFam" id="1.10.750.20:FF:000002">
    <property type="entry name" value="Suppressor of cytokine signaling 2"/>
    <property type="match status" value="1"/>
</dbReference>
<evidence type="ECO:0000256" key="13">
    <source>
        <dbReference type="ARBA" id="ARBA00059017"/>
    </source>
</evidence>
<dbReference type="SUPFAM" id="SSF55550">
    <property type="entry name" value="SH2 domain"/>
    <property type="match status" value="1"/>
</dbReference>
<name>A0A087UVB6_STEMI</name>
<evidence type="ECO:0000256" key="12">
    <source>
        <dbReference type="ARBA" id="ARBA00023242"/>
    </source>
</evidence>
<proteinExistence type="predicted"/>
<evidence type="ECO:0000256" key="5">
    <source>
        <dbReference type="ARBA" id="ARBA00022475"/>
    </source>
</evidence>
<comment type="subcellular location">
    <subcellularLocation>
        <location evidence="2">Cell membrane</location>
        <topology evidence="2">Peripheral membrane protein</topology>
        <orientation evidence="2">Cytoplasmic side</orientation>
    </subcellularLocation>
    <subcellularLocation>
        <location evidence="3">Cytoplasm</location>
    </subcellularLocation>
    <subcellularLocation>
        <location evidence="1">Nucleus</location>
    </subcellularLocation>
</comment>
<keyword evidence="8" id="KW-0734">Signal transduction inhibitor</keyword>